<dbReference type="FunFam" id="3.30.930.10:FF:000037">
    <property type="entry name" value="Proline--tRNA ligase"/>
    <property type="match status" value="1"/>
</dbReference>
<dbReference type="AlphaFoldDB" id="A0A7T7I3W7"/>
<dbReference type="Pfam" id="PF03129">
    <property type="entry name" value="HGTP_anticodon"/>
    <property type="match status" value="1"/>
</dbReference>
<dbReference type="PRINTS" id="PR01046">
    <property type="entry name" value="TRNASYNTHPRO"/>
</dbReference>
<keyword evidence="6 8" id="KW-0030">Aminoacyl-tRNA synthetase</keyword>
<dbReference type="KEGG" id="slf:JEQ17_14415"/>
<dbReference type="Gene3D" id="3.40.50.800">
    <property type="entry name" value="Anticodon-binding domain"/>
    <property type="match status" value="1"/>
</dbReference>
<dbReference type="InterPro" id="IPR045864">
    <property type="entry name" value="aa-tRNA-synth_II/BPL/LPL"/>
</dbReference>
<comment type="subunit">
    <text evidence="8">Homodimer.</text>
</comment>
<organism evidence="10 11">
    <name type="scientific">Streptomyces liliifuscus</name>
    <dbReference type="NCBI Taxonomy" id="2797636"/>
    <lineage>
        <taxon>Bacteria</taxon>
        <taxon>Bacillati</taxon>
        <taxon>Actinomycetota</taxon>
        <taxon>Actinomycetes</taxon>
        <taxon>Kitasatosporales</taxon>
        <taxon>Streptomycetaceae</taxon>
        <taxon>Streptomyces</taxon>
    </lineage>
</organism>
<dbReference type="EC" id="6.1.1.15" evidence="8"/>
<keyword evidence="11" id="KW-1185">Reference proteome</keyword>
<dbReference type="GO" id="GO:0006433">
    <property type="term" value="P:prolyl-tRNA aminoacylation"/>
    <property type="evidence" value="ECO:0007669"/>
    <property type="project" value="UniProtKB-UniRule"/>
</dbReference>
<name>A0A7T7I3W7_9ACTN</name>
<dbReference type="CDD" id="cd00778">
    <property type="entry name" value="ProRS_core_arch_euk"/>
    <property type="match status" value="1"/>
</dbReference>
<dbReference type="RefSeq" id="WP_200395638.1">
    <property type="nucleotide sequence ID" value="NZ_CP066831.1"/>
</dbReference>
<reference evidence="10 11" key="1">
    <citation type="submission" date="2020-12" db="EMBL/GenBank/DDBJ databases">
        <title>A novel species.</title>
        <authorList>
            <person name="Li K."/>
        </authorList>
    </citation>
    <scope>NUCLEOTIDE SEQUENCE [LARGE SCALE GENOMIC DNA]</scope>
    <source>
        <strain evidence="10 11">ZYC-3</strain>
    </source>
</reference>
<keyword evidence="1 8" id="KW-0963">Cytoplasm</keyword>
<dbReference type="InterPro" id="IPR004154">
    <property type="entry name" value="Anticodon-bd"/>
</dbReference>
<dbReference type="InterPro" id="IPR004499">
    <property type="entry name" value="Pro-tRNA-ligase_IIa_arc-type"/>
</dbReference>
<accession>A0A7T7I3W7</accession>
<dbReference type="HAMAP" id="MF_01571">
    <property type="entry name" value="Pro_tRNA_synth_type3"/>
    <property type="match status" value="1"/>
</dbReference>
<evidence type="ECO:0000256" key="4">
    <source>
        <dbReference type="ARBA" id="ARBA00022840"/>
    </source>
</evidence>
<dbReference type="InterPro" id="IPR002314">
    <property type="entry name" value="aa-tRNA-synt_IIb"/>
</dbReference>
<dbReference type="InterPro" id="IPR036621">
    <property type="entry name" value="Anticodon-bd_dom_sf"/>
</dbReference>
<comment type="similarity">
    <text evidence="8">Belongs to the class-II aminoacyl-tRNA synthetase family. ProS type 3 subfamily.</text>
</comment>
<evidence type="ECO:0000256" key="8">
    <source>
        <dbReference type="HAMAP-Rule" id="MF_01571"/>
    </source>
</evidence>
<dbReference type="InterPro" id="IPR033721">
    <property type="entry name" value="ProRS_core_arch_euk"/>
</dbReference>
<comment type="subcellular location">
    <subcellularLocation>
        <location evidence="8">Cytoplasm</location>
    </subcellularLocation>
</comment>
<keyword evidence="3 8" id="KW-0547">Nucleotide-binding</keyword>
<evidence type="ECO:0000313" key="10">
    <source>
        <dbReference type="EMBL" id="QQM40553.1"/>
    </source>
</evidence>
<dbReference type="SUPFAM" id="SSF52954">
    <property type="entry name" value="Class II aaRS ABD-related"/>
    <property type="match status" value="1"/>
</dbReference>
<dbReference type="Proteomes" id="UP000595636">
    <property type="component" value="Chromosome"/>
</dbReference>
<evidence type="ECO:0000256" key="7">
    <source>
        <dbReference type="ARBA" id="ARBA00047671"/>
    </source>
</evidence>
<dbReference type="InterPro" id="IPR006195">
    <property type="entry name" value="aa-tRNA-synth_II"/>
</dbReference>
<evidence type="ECO:0000259" key="9">
    <source>
        <dbReference type="PROSITE" id="PS50862"/>
    </source>
</evidence>
<dbReference type="InterPro" id="IPR016061">
    <property type="entry name" value="Pro-tRNA_ligase_II_C"/>
</dbReference>
<dbReference type="PANTHER" id="PTHR43382">
    <property type="entry name" value="PROLYL-TRNA SYNTHETASE"/>
    <property type="match status" value="1"/>
</dbReference>
<dbReference type="SUPFAM" id="SSF55681">
    <property type="entry name" value="Class II aaRS and biotin synthetases"/>
    <property type="match status" value="1"/>
</dbReference>
<sequence length="471" mass="52113">MAKAPVLTPRADDFPRWYQDLISKAELADNGPVRGTMVIRPYGYGLWERMQQEMDARIKEAGAQNAYFPLFIPQSYLTKEAEHVEGFAPELAVVTHAGGKELDEPVVVRPTSETIVNDYFSKWVQSYRDLPLLINQWANVVRWEMRPRVFLRTTEFLWQEGHTAHATYEDARDYAAHIHEKVYADFMVNVLGIDVVLGRKTPRERFAGAVNTLTLEAMMGDGKALQMGTSHELGQNFAKAFNTRYLSREGREELVWQTSWGSSTRMVGGLIMSHGDDSGLRVPPRLAPVQAVVLAIKGDDAVLAKVHEIGDRLKAAGVRVRVDDRTDTPFGRRAVDWELKGVPVRIEVGPRDLENGTAMLARRIPGGKEPVAIDSLVRLLPAVLEEDQALLLTQSRERRESRTSEVSTIGEAIEAAVAGGWARVPWVTLGEEGEAELAAHAVTVRCLVAEDGSVPGSDDAPGNVAVVARAY</sequence>
<keyword evidence="2 8" id="KW-0436">Ligase</keyword>
<dbReference type="EMBL" id="CP066831">
    <property type="protein sequence ID" value="QQM40553.1"/>
    <property type="molecule type" value="Genomic_DNA"/>
</dbReference>
<comment type="function">
    <text evidence="8">Catalyzes the attachment of proline to tRNA(Pro) in a two-step reaction: proline is first activated by ATP to form Pro-AMP and then transferred to the acceptor end of tRNA(Pro).</text>
</comment>
<evidence type="ECO:0000256" key="1">
    <source>
        <dbReference type="ARBA" id="ARBA00022490"/>
    </source>
</evidence>
<dbReference type="GO" id="GO:0004827">
    <property type="term" value="F:proline-tRNA ligase activity"/>
    <property type="evidence" value="ECO:0007669"/>
    <property type="project" value="UniProtKB-UniRule"/>
</dbReference>
<proteinExistence type="inferred from homology"/>
<evidence type="ECO:0000256" key="2">
    <source>
        <dbReference type="ARBA" id="ARBA00022598"/>
    </source>
</evidence>
<keyword evidence="4 8" id="KW-0067">ATP-binding</keyword>
<feature type="domain" description="Aminoacyl-transfer RNA synthetases class-II family profile" evidence="9">
    <location>
        <begin position="34"/>
        <end position="283"/>
    </location>
</feature>
<dbReference type="NCBIfam" id="TIGR00408">
    <property type="entry name" value="proS_fam_I"/>
    <property type="match status" value="1"/>
</dbReference>
<dbReference type="GO" id="GO:0005737">
    <property type="term" value="C:cytoplasm"/>
    <property type="evidence" value="ECO:0007669"/>
    <property type="project" value="UniProtKB-SubCell"/>
</dbReference>
<protein>
    <recommendedName>
        <fullName evidence="8">Proline--tRNA ligase</fullName>
        <ecNumber evidence="8">6.1.1.15</ecNumber>
    </recommendedName>
    <alternativeName>
        <fullName evidence="8">Prolyl-tRNA synthetase</fullName>
        <shortName evidence="8">ProRS</shortName>
    </alternativeName>
</protein>
<keyword evidence="5 8" id="KW-0648">Protein biosynthesis</keyword>
<comment type="catalytic activity">
    <reaction evidence="7 8">
        <text>tRNA(Pro) + L-proline + ATP = L-prolyl-tRNA(Pro) + AMP + diphosphate</text>
        <dbReference type="Rhea" id="RHEA:14305"/>
        <dbReference type="Rhea" id="RHEA-COMP:9700"/>
        <dbReference type="Rhea" id="RHEA-COMP:9702"/>
        <dbReference type="ChEBI" id="CHEBI:30616"/>
        <dbReference type="ChEBI" id="CHEBI:33019"/>
        <dbReference type="ChEBI" id="CHEBI:60039"/>
        <dbReference type="ChEBI" id="CHEBI:78442"/>
        <dbReference type="ChEBI" id="CHEBI:78532"/>
        <dbReference type="ChEBI" id="CHEBI:456215"/>
        <dbReference type="EC" id="6.1.1.15"/>
    </reaction>
</comment>
<evidence type="ECO:0000256" key="6">
    <source>
        <dbReference type="ARBA" id="ARBA00023146"/>
    </source>
</evidence>
<dbReference type="SMART" id="SM00946">
    <property type="entry name" value="ProRS-C_1"/>
    <property type="match status" value="1"/>
</dbReference>
<dbReference type="PROSITE" id="PS50862">
    <property type="entry name" value="AA_TRNA_LIGASE_II"/>
    <property type="match status" value="1"/>
</dbReference>
<comment type="domain">
    <text evidence="8">Consists of three domains: the N-terminal catalytic domain, the anticodon-binding domain and the C-terminal extension.</text>
</comment>
<dbReference type="GO" id="GO:0017101">
    <property type="term" value="C:aminoacyl-tRNA synthetase multienzyme complex"/>
    <property type="evidence" value="ECO:0007669"/>
    <property type="project" value="TreeGrafter"/>
</dbReference>
<dbReference type="GO" id="GO:0005524">
    <property type="term" value="F:ATP binding"/>
    <property type="evidence" value="ECO:0007669"/>
    <property type="project" value="UniProtKB-UniRule"/>
</dbReference>
<gene>
    <name evidence="8" type="primary">proS</name>
    <name evidence="10" type="ORF">JEQ17_14415</name>
</gene>
<evidence type="ECO:0000256" key="3">
    <source>
        <dbReference type="ARBA" id="ARBA00022741"/>
    </source>
</evidence>
<evidence type="ECO:0000256" key="5">
    <source>
        <dbReference type="ARBA" id="ARBA00022917"/>
    </source>
</evidence>
<dbReference type="Pfam" id="PF00587">
    <property type="entry name" value="tRNA-synt_2b"/>
    <property type="match status" value="1"/>
</dbReference>
<dbReference type="PANTHER" id="PTHR43382:SF3">
    <property type="entry name" value="PROLINE--TRNA LIGASE, CHLOROPLASTIC_MITOCHONDRIAL"/>
    <property type="match status" value="1"/>
</dbReference>
<evidence type="ECO:0000313" key="11">
    <source>
        <dbReference type="Proteomes" id="UP000595636"/>
    </source>
</evidence>
<dbReference type="InterPro" id="IPR002316">
    <property type="entry name" value="Pro-tRNA-ligase_IIa"/>
</dbReference>
<dbReference type="Gene3D" id="3.30.930.10">
    <property type="entry name" value="Bira Bifunctional Protein, Domain 2"/>
    <property type="match status" value="1"/>
</dbReference>